<dbReference type="EMBL" id="FMYF01000009">
    <property type="protein sequence ID" value="SDB93278.1"/>
    <property type="molecule type" value="Genomic_DNA"/>
</dbReference>
<feature type="region of interest" description="Disordered" evidence="1">
    <location>
        <begin position="159"/>
        <end position="195"/>
    </location>
</feature>
<organism evidence="2 3">
    <name type="scientific">Raineyella antarctica</name>
    <dbReference type="NCBI Taxonomy" id="1577474"/>
    <lineage>
        <taxon>Bacteria</taxon>
        <taxon>Bacillati</taxon>
        <taxon>Actinomycetota</taxon>
        <taxon>Actinomycetes</taxon>
        <taxon>Propionibacteriales</taxon>
        <taxon>Propionibacteriaceae</taxon>
        <taxon>Raineyella</taxon>
    </lineage>
</organism>
<feature type="compositionally biased region" description="Basic and acidic residues" evidence="1">
    <location>
        <begin position="183"/>
        <end position="195"/>
    </location>
</feature>
<dbReference type="AlphaFoldDB" id="A0A1G6HGN2"/>
<name>A0A1G6HGN2_9ACTN</name>
<sequence length="286" mass="31419">MSEEIDQELDRILRTGITVAGQVAERVARIRANTDRLQVEREATTRKALEQATREEIGAARRVYGGVHEPTWFNGKEADVQRRFGAALVTAHAMAGVDPVARVAQEHLVREARARYADADGWMQAAVLGYTEAMAELRDRDGEQARADRAENAADALVASDDPDRGREGLEPQSDVASGAEVTARREEAVADRADGRSLDDLDRALDEWSRQLGDRELGDDLSERAHQVGDEAVVQQARAVQEVVEEGFPVLAEIDHARHVGKVRAKTTGGRGGERSRGRTQDRGR</sequence>
<dbReference type="STRING" id="1577474.GA0111570_109131"/>
<feature type="compositionally biased region" description="Basic and acidic residues" evidence="1">
    <location>
        <begin position="273"/>
        <end position="286"/>
    </location>
</feature>
<evidence type="ECO:0000256" key="1">
    <source>
        <dbReference type="SAM" id="MobiDB-lite"/>
    </source>
</evidence>
<feature type="region of interest" description="Disordered" evidence="1">
    <location>
        <begin position="262"/>
        <end position="286"/>
    </location>
</feature>
<reference evidence="2 3" key="1">
    <citation type="submission" date="2016-06" db="EMBL/GenBank/DDBJ databases">
        <authorList>
            <person name="Olsen C.W."/>
            <person name="Carey S."/>
            <person name="Hinshaw L."/>
            <person name="Karasin A.I."/>
        </authorList>
    </citation>
    <scope>NUCLEOTIDE SEQUENCE [LARGE SCALE GENOMIC DNA]</scope>
    <source>
        <strain evidence="2 3">LZ-22</strain>
    </source>
</reference>
<gene>
    <name evidence="2" type="ORF">GA0111570_109131</name>
</gene>
<proteinExistence type="predicted"/>
<accession>A0A1G6HGN2</accession>
<dbReference type="RefSeq" id="WP_092612210.1">
    <property type="nucleotide sequence ID" value="NZ_FMYF01000009.1"/>
</dbReference>
<evidence type="ECO:0000313" key="3">
    <source>
        <dbReference type="Proteomes" id="UP000199086"/>
    </source>
</evidence>
<evidence type="ECO:0000313" key="2">
    <source>
        <dbReference type="EMBL" id="SDB93278.1"/>
    </source>
</evidence>
<keyword evidence="3" id="KW-1185">Reference proteome</keyword>
<protein>
    <submittedName>
        <fullName evidence="2">Uncharacterized protein</fullName>
    </submittedName>
</protein>
<dbReference type="Proteomes" id="UP000199086">
    <property type="component" value="Unassembled WGS sequence"/>
</dbReference>